<evidence type="ECO:0000313" key="1">
    <source>
        <dbReference type="EMBL" id="KAL0120788.1"/>
    </source>
</evidence>
<dbReference type="EMBL" id="JADYXP020000007">
    <property type="protein sequence ID" value="KAL0120788.1"/>
    <property type="molecule type" value="Genomic_DNA"/>
</dbReference>
<accession>A0AAW2FZG9</accession>
<name>A0AAW2FZG9_9HYME</name>
<dbReference type="AlphaFoldDB" id="A0AAW2FZG9"/>
<comment type="caution">
    <text evidence="1">The sequence shown here is derived from an EMBL/GenBank/DDBJ whole genome shotgun (WGS) entry which is preliminary data.</text>
</comment>
<reference evidence="1 2" key="1">
    <citation type="submission" date="2023-03" db="EMBL/GenBank/DDBJ databases">
        <title>High recombination rates correlate with genetic variation in Cardiocondyla obscurior ants.</title>
        <authorList>
            <person name="Errbii M."/>
        </authorList>
    </citation>
    <scope>NUCLEOTIDE SEQUENCE [LARGE SCALE GENOMIC DNA]</scope>
    <source>
        <strain evidence="1">Alpha-2009</strain>
        <tissue evidence="1">Whole body</tissue>
    </source>
</reference>
<sequence>MSRYCISSVIVCTSYALKSNSSTFLITRYNCSCCSRFECARAFGASTQRCLFFAGNSYDPSRIFSLLAQDDLMERHVNVRQMFGSKVTSRKSRRESDSDERRFIAGGNFAIDSPLDSWPS</sequence>
<gene>
    <name evidence="1" type="ORF">PUN28_008462</name>
</gene>
<keyword evidence="2" id="KW-1185">Reference proteome</keyword>
<evidence type="ECO:0000313" key="2">
    <source>
        <dbReference type="Proteomes" id="UP001430953"/>
    </source>
</evidence>
<proteinExistence type="predicted"/>
<dbReference type="Proteomes" id="UP001430953">
    <property type="component" value="Unassembled WGS sequence"/>
</dbReference>
<organism evidence="1 2">
    <name type="scientific">Cardiocondyla obscurior</name>
    <dbReference type="NCBI Taxonomy" id="286306"/>
    <lineage>
        <taxon>Eukaryota</taxon>
        <taxon>Metazoa</taxon>
        <taxon>Ecdysozoa</taxon>
        <taxon>Arthropoda</taxon>
        <taxon>Hexapoda</taxon>
        <taxon>Insecta</taxon>
        <taxon>Pterygota</taxon>
        <taxon>Neoptera</taxon>
        <taxon>Endopterygota</taxon>
        <taxon>Hymenoptera</taxon>
        <taxon>Apocrita</taxon>
        <taxon>Aculeata</taxon>
        <taxon>Formicoidea</taxon>
        <taxon>Formicidae</taxon>
        <taxon>Myrmicinae</taxon>
        <taxon>Cardiocondyla</taxon>
    </lineage>
</organism>
<protein>
    <submittedName>
        <fullName evidence="1">Uncharacterized protein</fullName>
    </submittedName>
</protein>